<dbReference type="SMART" id="SM00564">
    <property type="entry name" value="PQQ"/>
    <property type="match status" value="6"/>
</dbReference>
<evidence type="ECO:0000313" key="2">
    <source>
        <dbReference type="EMBL" id="MFC7190649.1"/>
    </source>
</evidence>
<dbReference type="Pfam" id="PF13360">
    <property type="entry name" value="PQQ_2"/>
    <property type="match status" value="2"/>
</dbReference>
<protein>
    <submittedName>
        <fullName evidence="2">PQQ-binding-like beta-propeller repeat protein</fullName>
    </submittedName>
</protein>
<evidence type="ECO:0000259" key="1">
    <source>
        <dbReference type="Pfam" id="PF13360"/>
    </source>
</evidence>
<dbReference type="PANTHER" id="PTHR34512">
    <property type="entry name" value="CELL SURFACE PROTEIN"/>
    <property type="match status" value="1"/>
</dbReference>
<feature type="domain" description="Pyrrolo-quinoline quinone repeat" evidence="1">
    <location>
        <begin position="185"/>
        <end position="389"/>
    </location>
</feature>
<dbReference type="InterPro" id="IPR011047">
    <property type="entry name" value="Quinoprotein_ADH-like_sf"/>
</dbReference>
<dbReference type="PANTHER" id="PTHR34512:SF30">
    <property type="entry name" value="OUTER MEMBRANE PROTEIN ASSEMBLY FACTOR BAMB"/>
    <property type="match status" value="1"/>
</dbReference>
<organism evidence="2 3">
    <name type="scientific">Halocatena marina</name>
    <dbReference type="NCBI Taxonomy" id="2934937"/>
    <lineage>
        <taxon>Archaea</taxon>
        <taxon>Methanobacteriati</taxon>
        <taxon>Methanobacteriota</taxon>
        <taxon>Stenosarchaea group</taxon>
        <taxon>Halobacteria</taxon>
        <taxon>Halobacteriales</taxon>
        <taxon>Natronomonadaceae</taxon>
        <taxon>Halocatena</taxon>
    </lineage>
</organism>
<dbReference type="InterPro" id="IPR015943">
    <property type="entry name" value="WD40/YVTN_repeat-like_dom_sf"/>
</dbReference>
<feature type="domain" description="Pyrrolo-quinoline quinone repeat" evidence="1">
    <location>
        <begin position="84"/>
        <end position="170"/>
    </location>
</feature>
<name>A0ABD5YMN5_9EURY</name>
<comment type="caution">
    <text evidence="2">The sequence shown here is derived from an EMBL/GenBank/DDBJ whole genome shotgun (WGS) entry which is preliminary data.</text>
</comment>
<dbReference type="Gene3D" id="2.130.10.10">
    <property type="entry name" value="YVTN repeat-like/Quinoprotein amine dehydrogenase"/>
    <property type="match status" value="2"/>
</dbReference>
<gene>
    <name evidence="2" type="ORF">ACFQL7_12915</name>
</gene>
<dbReference type="RefSeq" id="WP_264555997.1">
    <property type="nucleotide sequence ID" value="NZ_CP109979.1"/>
</dbReference>
<dbReference type="GeneID" id="76200288"/>
<dbReference type="InterPro" id="IPR002372">
    <property type="entry name" value="PQQ_rpt_dom"/>
</dbReference>
<accession>A0ABD5YMN5</accession>
<sequence>MIDRRTFVSTSLSTIGGTTIIGSTHADTSNNFQQLSSATAVQSRPTSDLWPQYQRGPGNTSAAMGASPPTQLFTLAWMFKGASNYPVIDEASAYFVDNIDGTATLFALNRATGSKRWTVDMDNPENIYNGPPASIDGTVYLSGQYTRAFDAADGTELWTVEDSGAGMVATTERLHLATGPRLFTLDRTDGSKIWQRNIGGSTARHAVADQTLYVGSGTPESGSFVIALDAATGERRWRTKLSHEFPRLIATDEHVFAATNTALYGIAADAGDILWSKESSPLQTGQSENVSQPAIGDGVVYAAIGETMYALDRASGDVQWEMFISEYGGGPLVAHADGVVYSFYLDELLVLDAANGSLINTYRGPKGSDMLDFRILVPADERLYLADNTTLYAIAGC</sequence>
<evidence type="ECO:0000313" key="3">
    <source>
        <dbReference type="Proteomes" id="UP001596417"/>
    </source>
</evidence>
<dbReference type="SUPFAM" id="SSF50998">
    <property type="entry name" value="Quinoprotein alcohol dehydrogenase-like"/>
    <property type="match status" value="1"/>
</dbReference>
<dbReference type="AlphaFoldDB" id="A0ABD5YMN5"/>
<proteinExistence type="predicted"/>
<reference evidence="2 3" key="1">
    <citation type="journal article" date="2019" name="Int. J. Syst. Evol. Microbiol.">
        <title>The Global Catalogue of Microorganisms (GCM) 10K type strain sequencing project: providing services to taxonomists for standard genome sequencing and annotation.</title>
        <authorList>
            <consortium name="The Broad Institute Genomics Platform"/>
            <consortium name="The Broad Institute Genome Sequencing Center for Infectious Disease"/>
            <person name="Wu L."/>
            <person name="Ma J."/>
        </authorList>
    </citation>
    <scope>NUCLEOTIDE SEQUENCE [LARGE SCALE GENOMIC DNA]</scope>
    <source>
        <strain evidence="2 3">RDMS1</strain>
    </source>
</reference>
<dbReference type="Proteomes" id="UP001596417">
    <property type="component" value="Unassembled WGS sequence"/>
</dbReference>
<keyword evidence="3" id="KW-1185">Reference proteome</keyword>
<dbReference type="InterPro" id="IPR018391">
    <property type="entry name" value="PQQ_b-propeller_rpt"/>
</dbReference>
<dbReference type="EMBL" id="JBHTAX010000001">
    <property type="protein sequence ID" value="MFC7190649.1"/>
    <property type="molecule type" value="Genomic_DNA"/>
</dbReference>